<dbReference type="PANTHER" id="PTHR11895:SF7">
    <property type="entry name" value="GLUTAMYL-TRNA(GLN) AMIDOTRANSFERASE SUBUNIT A, MITOCHONDRIAL"/>
    <property type="match status" value="1"/>
</dbReference>
<accession>A0ABS4CCM0</accession>
<organism evidence="3 4">
    <name type="scientific">Pseudomonas alliivorans</name>
    <dbReference type="NCBI Taxonomy" id="2810613"/>
    <lineage>
        <taxon>Bacteria</taxon>
        <taxon>Pseudomonadati</taxon>
        <taxon>Pseudomonadota</taxon>
        <taxon>Gammaproteobacteria</taxon>
        <taxon>Pseudomonadales</taxon>
        <taxon>Pseudomonadaceae</taxon>
        <taxon>Pseudomonas</taxon>
    </lineage>
</organism>
<feature type="domain" description="Amidase" evidence="2">
    <location>
        <begin position="29"/>
        <end position="459"/>
    </location>
</feature>
<proteinExistence type="inferred from homology"/>
<comment type="caution">
    <text evidence="3">The sequence shown here is derived from an EMBL/GenBank/DDBJ whole genome shotgun (WGS) entry which is preliminary data.</text>
</comment>
<dbReference type="InterPro" id="IPR020556">
    <property type="entry name" value="Amidase_CS"/>
</dbReference>
<dbReference type="RefSeq" id="WP_210043447.1">
    <property type="nucleotide sequence ID" value="NZ_JAFFZW010000011.1"/>
</dbReference>
<dbReference type="PANTHER" id="PTHR11895">
    <property type="entry name" value="TRANSAMIDASE"/>
    <property type="match status" value="1"/>
</dbReference>
<dbReference type="EMBL" id="JAFFZW010000011">
    <property type="protein sequence ID" value="MBP0948259.1"/>
    <property type="molecule type" value="Genomic_DNA"/>
</dbReference>
<reference evidence="3 4" key="1">
    <citation type="journal article" date="2022" name="Syst. Appl. Microbiol.">
        <title>Pseudomonas alliivorans sp. nov., a plant-pathogenic bacterium isolated from onion foliage in Georgia, USA.</title>
        <authorList>
            <person name="Zhao M."/>
            <person name="Tyson C."/>
            <person name="Chen H.C."/>
            <person name="Paudel S."/>
            <person name="Gitaitis R."/>
            <person name="Kvitko B."/>
            <person name="Dutta B."/>
        </authorList>
    </citation>
    <scope>NUCLEOTIDE SEQUENCE [LARGE SCALE GENOMIC DNA]</scope>
    <source>
        <strain evidence="3 4">20GA0068</strain>
    </source>
</reference>
<protein>
    <submittedName>
        <fullName evidence="3">Amidase</fullName>
    </submittedName>
</protein>
<dbReference type="PROSITE" id="PS00571">
    <property type="entry name" value="AMIDASES"/>
    <property type="match status" value="1"/>
</dbReference>
<dbReference type="Pfam" id="PF01425">
    <property type="entry name" value="Amidase"/>
    <property type="match status" value="1"/>
</dbReference>
<dbReference type="InterPro" id="IPR000120">
    <property type="entry name" value="Amidase"/>
</dbReference>
<dbReference type="Proteomes" id="UP000673197">
    <property type="component" value="Unassembled WGS sequence"/>
</dbReference>
<keyword evidence="4" id="KW-1185">Reference proteome</keyword>
<dbReference type="SUPFAM" id="SSF75304">
    <property type="entry name" value="Amidase signature (AS) enzymes"/>
    <property type="match status" value="1"/>
</dbReference>
<dbReference type="Gene3D" id="3.90.1300.10">
    <property type="entry name" value="Amidase signature (AS) domain"/>
    <property type="match status" value="1"/>
</dbReference>
<evidence type="ECO:0000256" key="1">
    <source>
        <dbReference type="ARBA" id="ARBA00009199"/>
    </source>
</evidence>
<evidence type="ECO:0000313" key="4">
    <source>
        <dbReference type="Proteomes" id="UP000673197"/>
    </source>
</evidence>
<evidence type="ECO:0000313" key="3">
    <source>
        <dbReference type="EMBL" id="MBP0948259.1"/>
    </source>
</evidence>
<dbReference type="InterPro" id="IPR023631">
    <property type="entry name" value="Amidase_dom"/>
</dbReference>
<gene>
    <name evidence="3" type="ORF">JTJ32_23300</name>
</gene>
<sequence length="490" mass="52002">MRDIQALLNDEDATGLAEWVRRGEVQPIDLLEAVILRIEQVEPQLNAVAERLYDSARSTALNLKKGEGVFAGVPTLIKDLFSPVNGAGMSNGSLSMGAFRANFDAEGVSRLRRAGCVLVGTSTAPEFGTSYSTESTRFGATRNPWNPDHSAGGSSGGAAALVAARVVPFAHGNDGGGSLRVPASCCGVFGFKPSRGLMPSGPMVGEGWAGLSTSHALTLSVRDSAALLDATAGMDLGAPYAAPVQATPYGNAVRHDPKSLRVALIEQSGTWPTSDESLAAVRDAAQLCESLGHRVERVSLPVVLPEFLDHVFTIIGANTRNHVDLLGRMRGFDVQDAELEARTRIILRDKGDVSGAQYAAAVEWIHALGRRLAVFMQDYDTILSPVLTREPARMGELVVPDTSLSFEELIERSHRYSPFAALFNASGQPAMSVPLSWSAAGLPMGAHFAGRFGEESTLLALAGQLERARPWRGRVPLVNACSTGRKCSAG</sequence>
<name>A0ABS4CCM0_9PSED</name>
<dbReference type="InterPro" id="IPR036928">
    <property type="entry name" value="AS_sf"/>
</dbReference>
<comment type="similarity">
    <text evidence="1">Belongs to the amidase family.</text>
</comment>
<evidence type="ECO:0000259" key="2">
    <source>
        <dbReference type="Pfam" id="PF01425"/>
    </source>
</evidence>